<organism evidence="2 3">
    <name type="scientific">Panicum virgatum</name>
    <name type="common">Blackwell switchgrass</name>
    <dbReference type="NCBI Taxonomy" id="38727"/>
    <lineage>
        <taxon>Eukaryota</taxon>
        <taxon>Viridiplantae</taxon>
        <taxon>Streptophyta</taxon>
        <taxon>Embryophyta</taxon>
        <taxon>Tracheophyta</taxon>
        <taxon>Spermatophyta</taxon>
        <taxon>Magnoliopsida</taxon>
        <taxon>Liliopsida</taxon>
        <taxon>Poales</taxon>
        <taxon>Poaceae</taxon>
        <taxon>PACMAD clade</taxon>
        <taxon>Panicoideae</taxon>
        <taxon>Panicodae</taxon>
        <taxon>Paniceae</taxon>
        <taxon>Panicinae</taxon>
        <taxon>Panicum</taxon>
        <taxon>Panicum sect. Hiantes</taxon>
    </lineage>
</organism>
<evidence type="ECO:0000313" key="2">
    <source>
        <dbReference type="EMBL" id="KAG2584853.1"/>
    </source>
</evidence>
<feature type="region of interest" description="Disordered" evidence="1">
    <location>
        <begin position="1"/>
        <end position="27"/>
    </location>
</feature>
<reference evidence="2" key="1">
    <citation type="submission" date="2020-05" db="EMBL/GenBank/DDBJ databases">
        <title>WGS assembly of Panicum virgatum.</title>
        <authorList>
            <person name="Lovell J.T."/>
            <person name="Jenkins J."/>
            <person name="Shu S."/>
            <person name="Juenger T.E."/>
            <person name="Schmutz J."/>
        </authorList>
    </citation>
    <scope>NUCLEOTIDE SEQUENCE</scope>
    <source>
        <strain evidence="2">AP13</strain>
    </source>
</reference>
<comment type="caution">
    <text evidence="2">The sequence shown here is derived from an EMBL/GenBank/DDBJ whole genome shotgun (WGS) entry which is preliminary data.</text>
</comment>
<dbReference type="EMBL" id="CM029047">
    <property type="protein sequence ID" value="KAG2584853.1"/>
    <property type="molecule type" value="Genomic_DNA"/>
</dbReference>
<dbReference type="Proteomes" id="UP000823388">
    <property type="component" value="Chromosome 6K"/>
</dbReference>
<proteinExistence type="predicted"/>
<evidence type="ECO:0000313" key="3">
    <source>
        <dbReference type="Proteomes" id="UP000823388"/>
    </source>
</evidence>
<dbReference type="AlphaFoldDB" id="A0A8T0RJ82"/>
<evidence type="ECO:0000256" key="1">
    <source>
        <dbReference type="SAM" id="MobiDB-lite"/>
    </source>
</evidence>
<gene>
    <name evidence="2" type="ORF">PVAP13_6KG303406</name>
</gene>
<feature type="region of interest" description="Disordered" evidence="1">
    <location>
        <begin position="60"/>
        <end position="118"/>
    </location>
</feature>
<keyword evidence="3" id="KW-1185">Reference proteome</keyword>
<accession>A0A8T0RJ82</accession>
<protein>
    <submittedName>
        <fullName evidence="2">Uncharacterized protein</fullName>
    </submittedName>
</protein>
<sequence length="118" mass="12351">MRMDRPGFRTATRRPQSPSARRGGAAPRLMCVGFAGRTSGSLPPSVRLSRPGRAALAFTLRSGGSPVAGRRPRPGPGPNDCAQATSPRRDSPSMAQARRADRPGPLATCMGATRASLK</sequence>
<name>A0A8T0RJ82_PANVG</name>